<protein>
    <submittedName>
        <fullName evidence="5">Pectate lyase</fullName>
    </submittedName>
</protein>
<keyword evidence="2" id="KW-0964">Secreted</keyword>
<dbReference type="PANTHER" id="PTHR31683">
    <property type="entry name" value="PECTATE LYASE 18-RELATED"/>
    <property type="match status" value="1"/>
</dbReference>
<feature type="domain" description="Pectate lyase" evidence="4">
    <location>
        <begin position="433"/>
        <end position="662"/>
    </location>
</feature>
<dbReference type="GO" id="GO:0005576">
    <property type="term" value="C:extracellular region"/>
    <property type="evidence" value="ECO:0007669"/>
    <property type="project" value="UniProtKB-SubCell"/>
</dbReference>
<dbReference type="Pfam" id="PF00544">
    <property type="entry name" value="Pectate_lyase_4"/>
    <property type="match status" value="1"/>
</dbReference>
<evidence type="ECO:0000256" key="2">
    <source>
        <dbReference type="RuleBase" id="RU361173"/>
    </source>
</evidence>
<dbReference type="InterPro" id="IPR045032">
    <property type="entry name" value="PEL"/>
</dbReference>
<feature type="region of interest" description="Disordered" evidence="3">
    <location>
        <begin position="245"/>
        <end position="295"/>
    </location>
</feature>
<feature type="compositionally biased region" description="Low complexity" evidence="3">
    <location>
        <begin position="56"/>
        <end position="97"/>
    </location>
</feature>
<feature type="region of interest" description="Disordered" evidence="3">
    <location>
        <begin position="52"/>
        <end position="98"/>
    </location>
</feature>
<evidence type="ECO:0000259" key="4">
    <source>
        <dbReference type="SMART" id="SM00656"/>
    </source>
</evidence>
<dbReference type="Gene3D" id="2.160.20.10">
    <property type="entry name" value="Single-stranded right-handed beta-helix, Pectin lyase-like"/>
    <property type="match status" value="1"/>
</dbReference>
<dbReference type="InterPro" id="IPR012334">
    <property type="entry name" value="Pectin_lyas_fold"/>
</dbReference>
<dbReference type="PANTHER" id="PTHR31683:SF18">
    <property type="entry name" value="PECTATE LYASE 21-RELATED"/>
    <property type="match status" value="1"/>
</dbReference>
<dbReference type="InterPro" id="IPR011050">
    <property type="entry name" value="Pectin_lyase_fold/virulence"/>
</dbReference>
<keyword evidence="2" id="KW-0119">Carbohydrate metabolism</keyword>
<reference evidence="5" key="1">
    <citation type="submission" date="2018-07" db="EMBL/GenBank/DDBJ databases">
        <title>Genome assembly of strain Ka43.</title>
        <authorList>
            <person name="Kukolya J."/>
            <person name="Nagy I."/>
            <person name="Horvath B."/>
            <person name="Toth A."/>
        </authorList>
    </citation>
    <scope>NUCLEOTIDE SEQUENCE</scope>
    <source>
        <strain evidence="5">KB43</strain>
    </source>
</reference>
<comment type="caution">
    <text evidence="5">The sequence shown here is derived from an EMBL/GenBank/DDBJ whole genome shotgun (WGS) entry which is preliminary data.</text>
</comment>
<dbReference type="InterPro" id="IPR002022">
    <property type="entry name" value="Pec_lyase"/>
</dbReference>
<dbReference type="GO" id="GO:0030570">
    <property type="term" value="F:pectate lyase activity"/>
    <property type="evidence" value="ECO:0007669"/>
    <property type="project" value="InterPro"/>
</dbReference>
<keyword evidence="1 2" id="KW-0456">Lyase</keyword>
<gene>
    <name evidence="5" type="ORF">C4F51_00440</name>
</gene>
<feature type="compositionally biased region" description="Low complexity" evidence="3">
    <location>
        <begin position="245"/>
        <end position="290"/>
    </location>
</feature>
<sequence length="779" mass="83327">MSTYEPGHTNGYVILPPVYDKGNDEIKHYVLANAGPGKLTHECLSIPAEISGGAGSSSSSVSSTSSASSVETSSSSDAGETSSASSVSSDGEQSSSSNGEVQIAFNENFDGATAANFYSTYRVNSNGQPIYKKSGGNPVFENGTISLTGARFTIGETGKDLDLSRPYTLSFDVISATGAGKLQIFVDNATTSGDRIFNETNSTLVAGQRFVLASSVGTAQSFIQIRTESSATLVFDNLQIEYTGAAGSSSSTSSSGNVGTSSSAGNNSSTGNISSSSSSSAMSSSSSSAAPLPSIPPGTGGLSSACYQLATDPFTNWHETSLQSDQEIVECLSLSLGKPVGYGENAKGGYDPNGNSKLTVIVKHHPDGRTVEEQIRDAVSGEEHNWIVFDKSDFAQSHEIGMYRLHCSNPAMQDLLGATEETCVNYYQWCDEKGFADHKTCMSEFFNKALNKKALQDVPELRTLRNLVVGSNKTLDGRLSEAYFRFSGFAIGRDSTGTPTQTANSIIFTHLNFQGAGHTEDHYWDPDMIRSTGASHDIWIHKNTFDTTGDSAFDVKVGAYNITMSFNEVVDVLRATLHSSSDSHTIDKQITTTMHHNAFVTRDEGYKTLGNTGRRVPLIRHGTSHMFNNVFVNYRKDILSIRKDARVLWEDNMIVVNRAHQEKSNLESALNELVGNMVKDIGGGSFRGEGVYLWFSDAACNLDDTTKRQITAASGSVDDLSLAYTLASQQVIGAQRVAAGQELVDYVSATAGKYGELPFNSPLAGNRSFVLEQGKAACQ</sequence>
<dbReference type="EMBL" id="PRDL01000001">
    <property type="protein sequence ID" value="MBE8715654.1"/>
    <property type="molecule type" value="Genomic_DNA"/>
</dbReference>
<keyword evidence="2" id="KW-0624">Polysaccharide degradation</keyword>
<accession>A0A928V3V8</accession>
<dbReference type="GO" id="GO:0000272">
    <property type="term" value="P:polysaccharide catabolic process"/>
    <property type="evidence" value="ECO:0007669"/>
    <property type="project" value="UniProtKB-KW"/>
</dbReference>
<organism evidence="5 6">
    <name type="scientific">Cellvibrio polysaccharolyticus</name>
    <dbReference type="NCBI Taxonomy" id="2082724"/>
    <lineage>
        <taxon>Bacteria</taxon>
        <taxon>Pseudomonadati</taxon>
        <taxon>Pseudomonadota</taxon>
        <taxon>Gammaproteobacteria</taxon>
        <taxon>Cellvibrionales</taxon>
        <taxon>Cellvibrionaceae</taxon>
        <taxon>Cellvibrio</taxon>
    </lineage>
</organism>
<dbReference type="SUPFAM" id="SSF51126">
    <property type="entry name" value="Pectin lyase-like"/>
    <property type="match status" value="1"/>
</dbReference>
<name>A0A928V3V8_9GAMM</name>
<evidence type="ECO:0000313" key="6">
    <source>
        <dbReference type="Proteomes" id="UP000652567"/>
    </source>
</evidence>
<proteinExistence type="inferred from homology"/>
<evidence type="ECO:0000256" key="3">
    <source>
        <dbReference type="SAM" id="MobiDB-lite"/>
    </source>
</evidence>
<comment type="subcellular location">
    <subcellularLocation>
        <location evidence="2">Secreted</location>
    </subcellularLocation>
</comment>
<dbReference type="Proteomes" id="UP000652567">
    <property type="component" value="Unassembled WGS sequence"/>
</dbReference>
<keyword evidence="6" id="KW-1185">Reference proteome</keyword>
<dbReference type="SMART" id="SM00656">
    <property type="entry name" value="Amb_all"/>
    <property type="match status" value="1"/>
</dbReference>
<evidence type="ECO:0000313" key="5">
    <source>
        <dbReference type="EMBL" id="MBE8715654.1"/>
    </source>
</evidence>
<comment type="similarity">
    <text evidence="2">Belongs to the polysaccharide lyase 1 family.</text>
</comment>
<dbReference type="AlphaFoldDB" id="A0A928V3V8"/>
<evidence type="ECO:0000256" key="1">
    <source>
        <dbReference type="ARBA" id="ARBA00023239"/>
    </source>
</evidence>